<dbReference type="Proteomes" id="UP000252519">
    <property type="component" value="Unassembled WGS sequence"/>
</dbReference>
<feature type="region of interest" description="Disordered" evidence="2">
    <location>
        <begin position="1"/>
        <end position="63"/>
    </location>
</feature>
<dbReference type="EMBL" id="JOJR01001723">
    <property type="protein sequence ID" value="RCN29946.1"/>
    <property type="molecule type" value="Genomic_DNA"/>
</dbReference>
<dbReference type="Pfam" id="PF01728">
    <property type="entry name" value="FtsJ"/>
    <property type="match status" value="1"/>
</dbReference>
<evidence type="ECO:0000313" key="6">
    <source>
        <dbReference type="Proteomes" id="UP000252519"/>
    </source>
</evidence>
<dbReference type="PANTHER" id="PTHR16121">
    <property type="entry name" value="CAP-SPECIFIC MRNA (NUCLEOSIDE-2'-O-)-METHYLTRANSFERASE 1-RELATED"/>
    <property type="match status" value="1"/>
</dbReference>
<dbReference type="InterPro" id="IPR000467">
    <property type="entry name" value="G_patch_dom"/>
</dbReference>
<protein>
    <recommendedName>
        <fullName evidence="1">Cap-specific mRNA (nucleoside-2'-O-)-methyltransferase 1</fullName>
        <ecNumber evidence="1">2.1.1.57</ecNumber>
    </recommendedName>
    <alternativeName>
        <fullName evidence="1">Cap1 2'O-ribose methyltransferase 1</fullName>
    </alternativeName>
</protein>
<dbReference type="GO" id="GO:0003676">
    <property type="term" value="F:nucleic acid binding"/>
    <property type="evidence" value="ECO:0007669"/>
    <property type="project" value="UniProtKB-UniRule"/>
</dbReference>
<dbReference type="GO" id="GO:0016556">
    <property type="term" value="P:mRNA modification"/>
    <property type="evidence" value="ECO:0007669"/>
    <property type="project" value="UniProtKB-UniRule"/>
</dbReference>
<keyword evidence="1" id="KW-0507">mRNA processing</keyword>
<evidence type="ECO:0000256" key="2">
    <source>
        <dbReference type="SAM" id="MobiDB-lite"/>
    </source>
</evidence>
<evidence type="ECO:0000313" key="5">
    <source>
        <dbReference type="EMBL" id="RCN29946.1"/>
    </source>
</evidence>
<comment type="catalytic activity">
    <reaction evidence="1">
        <text>a 5'-end (N(7)-methyl 5'-triphosphoguanosine)-ribonucleoside in mRNA + S-adenosyl-L-methionine = a 5'-end (N(7)-methyl 5'-triphosphoguanosine)-(2'-O-methyl-ribonucleoside) in mRNA + S-adenosyl-L-homocysteine + H(+)</text>
        <dbReference type="Rhea" id="RHEA:67020"/>
        <dbReference type="Rhea" id="RHEA-COMP:17167"/>
        <dbReference type="Rhea" id="RHEA-COMP:17168"/>
        <dbReference type="ChEBI" id="CHEBI:15378"/>
        <dbReference type="ChEBI" id="CHEBI:57856"/>
        <dbReference type="ChEBI" id="CHEBI:59789"/>
        <dbReference type="ChEBI" id="CHEBI:156461"/>
        <dbReference type="ChEBI" id="CHEBI:167609"/>
        <dbReference type="EC" id="2.1.1.57"/>
    </reaction>
</comment>
<comment type="caution">
    <text evidence="5">The sequence shown here is derived from an EMBL/GenBank/DDBJ whole genome shotgun (WGS) entry which is preliminary data.</text>
</comment>
<evidence type="ECO:0000256" key="1">
    <source>
        <dbReference type="RuleBase" id="RU368012"/>
    </source>
</evidence>
<dbReference type="STRING" id="29170.A0A368FCS8"/>
<gene>
    <name evidence="5" type="ORF">ANCCAN_24290</name>
</gene>
<evidence type="ECO:0000259" key="4">
    <source>
        <dbReference type="PROSITE" id="PS51613"/>
    </source>
</evidence>
<keyword evidence="1" id="KW-0539">Nucleus</keyword>
<dbReference type="SUPFAM" id="SSF53335">
    <property type="entry name" value="S-adenosyl-L-methionine-dependent methyltransferases"/>
    <property type="match status" value="1"/>
</dbReference>
<dbReference type="GO" id="GO:0032259">
    <property type="term" value="P:methylation"/>
    <property type="evidence" value="ECO:0007669"/>
    <property type="project" value="UniProtKB-KW"/>
</dbReference>
<dbReference type="InterPro" id="IPR025816">
    <property type="entry name" value="RrmJ-type_MeTrfase"/>
</dbReference>
<dbReference type="PANTHER" id="PTHR16121:SF0">
    <property type="entry name" value="CAP-SPECIFIC MRNA (NUCLEOSIDE-2'-O-)-METHYLTRANSFERASE 1"/>
    <property type="match status" value="1"/>
</dbReference>
<keyword evidence="6" id="KW-1185">Reference proteome</keyword>
<sequence length="389" mass="44536">MSMLTKAKHEDLRETFDEEYDHYRGKRRRTDDSADGELSDSSTDEINESPQAKVMATSEEVDRAKPMSNAERMMAKMGYKEGKGLGKQKQGMVEPVALSTQRGRVGLGHEITKAVGRNFNETWDETKEDKSIEEHVVWLRQCPESTRDWVVDNLEDSEWIQIAEKKITIDDETEFCDGEILRAMIKSKDVRKDDFKLGKFTASSAYYFEPYYGKEGDGDVMNPDNINSLEEFIMKGTNDVGVDLMMADGGFSVEGQENIQEILSKRLYLCQLLVSLCIVKEGGVFFCKLFDVFTPFSAGLIYLMYVAYDQVALHKPHTSRPANSERYIICKGLRKNYSDAIRDYLKRVNLKLDEFKKSNSSQDVSSIVPVETMRNDEAFCTYLTEHNER</sequence>
<accession>A0A368FCS8</accession>
<dbReference type="InterPro" id="IPR002877">
    <property type="entry name" value="RNA_MeTrfase_FtsJ_dom"/>
</dbReference>
<keyword evidence="1" id="KW-0506">mRNA capping</keyword>
<name>A0A368FCS8_ANCCA</name>
<keyword evidence="1" id="KW-0949">S-adenosyl-L-methionine</keyword>
<dbReference type="EC" id="2.1.1.57" evidence="1"/>
<feature type="domain" description="RrmJ-type SAM-dependent 2'-O-MTase" evidence="4">
    <location>
        <begin position="192"/>
        <end position="334"/>
    </location>
</feature>
<dbReference type="GO" id="GO:0005634">
    <property type="term" value="C:nucleus"/>
    <property type="evidence" value="ECO:0007669"/>
    <property type="project" value="UniProtKB-SubCell"/>
</dbReference>
<dbReference type="GO" id="GO:0006370">
    <property type="term" value="P:7-methylguanosine mRNA capping"/>
    <property type="evidence" value="ECO:0007669"/>
    <property type="project" value="UniProtKB-UniRule"/>
</dbReference>
<reference evidence="5 6" key="1">
    <citation type="submission" date="2014-10" db="EMBL/GenBank/DDBJ databases">
        <title>Draft genome of the hookworm Ancylostoma caninum.</title>
        <authorList>
            <person name="Mitreva M."/>
        </authorList>
    </citation>
    <scope>NUCLEOTIDE SEQUENCE [LARGE SCALE GENOMIC DNA]</scope>
    <source>
        <strain evidence="5 6">Baltimore</strain>
    </source>
</reference>
<keyword evidence="1 5" id="KW-0489">Methyltransferase</keyword>
<keyword evidence="1 5" id="KW-0808">Transferase</keyword>
<dbReference type="OrthoDB" id="10251234at2759"/>
<dbReference type="AlphaFoldDB" id="A0A368FCS8"/>
<feature type="compositionally biased region" description="Acidic residues" evidence="2">
    <location>
        <begin position="33"/>
        <end position="47"/>
    </location>
</feature>
<feature type="domain" description="G-patch" evidence="3">
    <location>
        <begin position="66"/>
        <end position="112"/>
    </location>
</feature>
<dbReference type="Gene3D" id="3.40.50.12760">
    <property type="match status" value="2"/>
</dbReference>
<dbReference type="GO" id="GO:0005737">
    <property type="term" value="C:cytoplasm"/>
    <property type="evidence" value="ECO:0007669"/>
    <property type="project" value="TreeGrafter"/>
</dbReference>
<comment type="function">
    <text evidence="1">S-adenosyl-L-methionine-dependent methyltransferase that mediates RNA cap1 2'-O-ribose methylation to the 5'-cap structure of RNAs. Methylates the ribose of the first nucleotide of a m(7)GpppG-capped mRNA to produce m(7)GpppNmp (cap1).</text>
</comment>
<proteinExistence type="predicted"/>
<dbReference type="PROSITE" id="PS50174">
    <property type="entry name" value="G_PATCH"/>
    <property type="match status" value="1"/>
</dbReference>
<dbReference type="PROSITE" id="PS51613">
    <property type="entry name" value="SAM_MT_RRMJ"/>
    <property type="match status" value="1"/>
</dbReference>
<comment type="subcellular location">
    <subcellularLocation>
        <location evidence="1">Nucleus</location>
    </subcellularLocation>
</comment>
<dbReference type="SMART" id="SM00443">
    <property type="entry name" value="G_patch"/>
    <property type="match status" value="1"/>
</dbReference>
<dbReference type="InterPro" id="IPR050851">
    <property type="entry name" value="mRNA_Cap_2O-Ribose_MeTrfase"/>
</dbReference>
<dbReference type="InterPro" id="IPR029063">
    <property type="entry name" value="SAM-dependent_MTases_sf"/>
</dbReference>
<organism evidence="5 6">
    <name type="scientific">Ancylostoma caninum</name>
    <name type="common">Dog hookworm</name>
    <dbReference type="NCBI Taxonomy" id="29170"/>
    <lineage>
        <taxon>Eukaryota</taxon>
        <taxon>Metazoa</taxon>
        <taxon>Ecdysozoa</taxon>
        <taxon>Nematoda</taxon>
        <taxon>Chromadorea</taxon>
        <taxon>Rhabditida</taxon>
        <taxon>Rhabditina</taxon>
        <taxon>Rhabditomorpha</taxon>
        <taxon>Strongyloidea</taxon>
        <taxon>Ancylostomatidae</taxon>
        <taxon>Ancylostomatinae</taxon>
        <taxon>Ancylostoma</taxon>
    </lineage>
</organism>
<dbReference type="GO" id="GO:0004483">
    <property type="term" value="F:methyltransferase cap1 activity"/>
    <property type="evidence" value="ECO:0007669"/>
    <property type="project" value="UniProtKB-UniRule"/>
</dbReference>
<evidence type="ECO:0000259" key="3">
    <source>
        <dbReference type="PROSITE" id="PS50174"/>
    </source>
</evidence>
<dbReference type="Pfam" id="PF01585">
    <property type="entry name" value="G-patch"/>
    <property type="match status" value="1"/>
</dbReference>